<dbReference type="OrthoDB" id="9921675at2"/>
<evidence type="ECO:0000313" key="3">
    <source>
        <dbReference type="Proteomes" id="UP000286806"/>
    </source>
</evidence>
<dbReference type="RefSeq" id="WP_124704031.1">
    <property type="nucleotide sequence ID" value="NZ_BGOW01000006.1"/>
</dbReference>
<reference evidence="2 3" key="1">
    <citation type="journal article" date="2019" name="Front. Microbiol.">
        <title>Genomes of Neutrophilic Sulfur-Oxidizing Chemolithoautotrophs Representing 9 Proteobacterial Species From 8 Genera.</title>
        <authorList>
            <person name="Watanabe T."/>
            <person name="Kojima H."/>
            <person name="Umezawa K."/>
            <person name="Hori C."/>
            <person name="Takasuka T.E."/>
            <person name="Kato Y."/>
            <person name="Fukui M."/>
        </authorList>
    </citation>
    <scope>NUCLEOTIDE SEQUENCE [LARGE SCALE GENOMIC DNA]</scope>
    <source>
        <strain evidence="2 3">TTN</strain>
    </source>
</reference>
<sequence>MRISILYTVIVFSLALDARADGFAIIDEHVNLNNNIIVEAGDVEKLDQSDGTNSNNEILKINSRCLQPSGYMGYWGYGKKAGLLLVDNARTTKLALLESSVGSIKVTINPVLIVECPTTFSDGDQQKLIDDIKKRIEQLKKQSGKQ</sequence>
<accession>A0A401JCB4</accession>
<organism evidence="2 3">
    <name type="scientific">Sulfuriferula multivorans</name>
    <dbReference type="NCBI Taxonomy" id="1559896"/>
    <lineage>
        <taxon>Bacteria</taxon>
        <taxon>Pseudomonadati</taxon>
        <taxon>Pseudomonadota</taxon>
        <taxon>Betaproteobacteria</taxon>
        <taxon>Nitrosomonadales</taxon>
        <taxon>Sulfuricellaceae</taxon>
        <taxon>Sulfuriferula</taxon>
    </lineage>
</organism>
<feature type="chain" id="PRO_5019095648" evidence="1">
    <location>
        <begin position="21"/>
        <end position="146"/>
    </location>
</feature>
<dbReference type="AlphaFoldDB" id="A0A401JCB4"/>
<name>A0A401JCB4_9PROT</name>
<proteinExistence type="predicted"/>
<feature type="signal peptide" evidence="1">
    <location>
        <begin position="1"/>
        <end position="20"/>
    </location>
</feature>
<evidence type="ECO:0000256" key="1">
    <source>
        <dbReference type="SAM" id="SignalP"/>
    </source>
</evidence>
<comment type="caution">
    <text evidence="2">The sequence shown here is derived from an EMBL/GenBank/DDBJ whole genome shotgun (WGS) entry which is preliminary data.</text>
</comment>
<protein>
    <submittedName>
        <fullName evidence="2">Uncharacterized protein</fullName>
    </submittedName>
</protein>
<dbReference type="EMBL" id="BGOW01000006">
    <property type="protein sequence ID" value="GBL45206.1"/>
    <property type="molecule type" value="Genomic_DNA"/>
</dbReference>
<gene>
    <name evidence="2" type="ORF">SFMTTN_1010</name>
</gene>
<keyword evidence="3" id="KW-1185">Reference proteome</keyword>
<keyword evidence="1" id="KW-0732">Signal</keyword>
<dbReference type="Proteomes" id="UP000286806">
    <property type="component" value="Unassembled WGS sequence"/>
</dbReference>
<evidence type="ECO:0000313" key="2">
    <source>
        <dbReference type="EMBL" id="GBL45206.1"/>
    </source>
</evidence>